<evidence type="ECO:0000256" key="1">
    <source>
        <dbReference type="ARBA" id="ARBA00022737"/>
    </source>
</evidence>
<dbReference type="AlphaFoldDB" id="A0ABD1A9E8"/>
<evidence type="ECO:0000259" key="2">
    <source>
        <dbReference type="Pfam" id="PF03107"/>
    </source>
</evidence>
<evidence type="ECO:0000259" key="3">
    <source>
        <dbReference type="Pfam" id="PF22926"/>
    </source>
</evidence>
<keyword evidence="1" id="KW-0677">Repeat</keyword>
<keyword evidence="5" id="KW-1185">Reference proteome</keyword>
<evidence type="ECO:0000313" key="4">
    <source>
        <dbReference type="EMBL" id="KAL1203382.1"/>
    </source>
</evidence>
<dbReference type="InterPro" id="IPR004146">
    <property type="entry name" value="DC1"/>
</dbReference>
<reference evidence="4 5" key="1">
    <citation type="submission" date="2024-04" db="EMBL/GenBank/DDBJ databases">
        <title>Genome assembly C_amara_ONT_v2.</title>
        <authorList>
            <person name="Yant L."/>
            <person name="Moore C."/>
            <person name="Slenker M."/>
        </authorList>
    </citation>
    <scope>NUCLEOTIDE SEQUENCE [LARGE SCALE GENOMIC DNA]</scope>
    <source>
        <tissue evidence="4">Leaf</tissue>
    </source>
</reference>
<dbReference type="Pfam" id="PF22926">
    <property type="entry name" value="C1-like_CT"/>
    <property type="match status" value="1"/>
</dbReference>
<dbReference type="PANTHER" id="PTHR32410:SF184">
    <property type="entry name" value="CHP-RICH ZINC FINGER PROTEIN-LIKE-RELATED"/>
    <property type="match status" value="1"/>
</dbReference>
<dbReference type="InterPro" id="IPR053192">
    <property type="entry name" value="Vacuole_Formation_Reg"/>
</dbReference>
<organism evidence="4 5">
    <name type="scientific">Cardamine amara subsp. amara</name>
    <dbReference type="NCBI Taxonomy" id="228776"/>
    <lineage>
        <taxon>Eukaryota</taxon>
        <taxon>Viridiplantae</taxon>
        <taxon>Streptophyta</taxon>
        <taxon>Embryophyta</taxon>
        <taxon>Tracheophyta</taxon>
        <taxon>Spermatophyta</taxon>
        <taxon>Magnoliopsida</taxon>
        <taxon>eudicotyledons</taxon>
        <taxon>Gunneridae</taxon>
        <taxon>Pentapetalae</taxon>
        <taxon>rosids</taxon>
        <taxon>malvids</taxon>
        <taxon>Brassicales</taxon>
        <taxon>Brassicaceae</taxon>
        <taxon>Cardamineae</taxon>
        <taxon>Cardamine</taxon>
    </lineage>
</organism>
<dbReference type="InterPro" id="IPR046349">
    <property type="entry name" value="C1-like_sf"/>
</dbReference>
<comment type="caution">
    <text evidence="4">The sequence shown here is derived from an EMBL/GenBank/DDBJ whole genome shotgun (WGS) entry which is preliminary data.</text>
</comment>
<proteinExistence type="predicted"/>
<dbReference type="Pfam" id="PF03107">
    <property type="entry name" value="C1_2"/>
    <property type="match status" value="3"/>
</dbReference>
<gene>
    <name evidence="4" type="ORF">V5N11_033164</name>
</gene>
<dbReference type="EMBL" id="JBANAX010000559">
    <property type="protein sequence ID" value="KAL1203382.1"/>
    <property type="molecule type" value="Genomic_DNA"/>
</dbReference>
<feature type="domain" description="DC1" evidence="2">
    <location>
        <begin position="210"/>
        <end position="262"/>
    </location>
</feature>
<dbReference type="InterPro" id="IPR054483">
    <property type="entry name" value="DC1-like_CT"/>
</dbReference>
<evidence type="ECO:0008006" key="6">
    <source>
        <dbReference type="Google" id="ProtNLM"/>
    </source>
</evidence>
<accession>A0ABD1A9E8</accession>
<dbReference type="SUPFAM" id="SSF57889">
    <property type="entry name" value="Cysteine-rich domain"/>
    <property type="match status" value="4"/>
</dbReference>
<feature type="domain" description="DC1" evidence="2">
    <location>
        <begin position="383"/>
        <end position="431"/>
    </location>
</feature>
<dbReference type="PANTHER" id="PTHR32410">
    <property type="entry name" value="CYSTEINE/HISTIDINE-RICH C1 DOMAIN FAMILY PROTEIN"/>
    <property type="match status" value="1"/>
</dbReference>
<protein>
    <recommendedName>
        <fullName evidence="6">Cysteine/Histidine-rich C1 domain family protein</fullName>
    </recommendedName>
</protein>
<feature type="domain" description="DC1-like C-terminal" evidence="3">
    <location>
        <begin position="452"/>
        <end position="491"/>
    </location>
</feature>
<feature type="domain" description="DC1" evidence="2">
    <location>
        <begin position="126"/>
        <end position="174"/>
    </location>
</feature>
<name>A0ABD1A9E8_CARAN</name>
<dbReference type="Proteomes" id="UP001558713">
    <property type="component" value="Unassembled WGS sequence"/>
</dbReference>
<sequence>MLLATYPSKKIKNSSHIHPFVLQHHYVPGPKYAINCLLCRKGFSKIYYCETCRFHLCPTCVNQNPLSADPGKTHEHPLIFFSKSRFIFTCDACGVGDVRSSMCMCIPCCFAIHLNCVTLPRVICINRHEHRISLRLPLGSGNWSCRVCRKHVDKEYGGYSCLTCSNYGVHSKCAIDYRVWDRIELDGVPEEDPEEIMPFKVVDEGAIKHFCHEHNLRLTVLEEGEDVHLRNKQCSACVLPIYSDPCYICTHHCDFILHEVCANFLKKKRHPAYSRRFTLSFSQDDSHLGRCGDCICCNQPIINNGFLYKSGNYRIDVQCASFQDGYVHASHPHSELVVLENYKVCSNCKRDGSGSYFKMGCTECEDFNLCFRCLGLPKVVEHKYDKHPLSLCYGDNSASEYWCDICETRLDPRKWYYTCREGNSTLHTHCVLGESSRYRLGYTFTEDWDKKFEVVSNSSVTRPHCHVCKSRCQGPILFKFKDLSFCSSKCVDGRVKWICRDCGFVEGDLEPILVHNVISCAKYHSWYRIEL</sequence>
<evidence type="ECO:0000313" key="5">
    <source>
        <dbReference type="Proteomes" id="UP001558713"/>
    </source>
</evidence>